<evidence type="ECO:0000256" key="1">
    <source>
        <dbReference type="PIRSR" id="PIRSR640198-1"/>
    </source>
</evidence>
<dbReference type="InterPro" id="IPR025758">
    <property type="entry name" value="Fic/DOC_N"/>
</dbReference>
<dbReference type="SUPFAM" id="SSF140931">
    <property type="entry name" value="Fic-like"/>
    <property type="match status" value="1"/>
</dbReference>
<dbReference type="InterPro" id="IPR040198">
    <property type="entry name" value="Fido_containing"/>
</dbReference>
<keyword evidence="2" id="KW-0067">ATP-binding</keyword>
<evidence type="ECO:0000313" key="4">
    <source>
        <dbReference type="EMBL" id="MDY5141321.1"/>
    </source>
</evidence>
<protein>
    <submittedName>
        <fullName evidence="4">Fic family protein</fullName>
    </submittedName>
</protein>
<gene>
    <name evidence="4" type="ORF">R6G74_08390</name>
    <name evidence="5" type="ORF">R6P33_07850</name>
</gene>
<dbReference type="AlphaFoldDB" id="A0AAW9HL97"/>
<dbReference type="InterPro" id="IPR036597">
    <property type="entry name" value="Fido-like_dom_sf"/>
</dbReference>
<dbReference type="Proteomes" id="UP001284901">
    <property type="component" value="Unassembled WGS sequence"/>
</dbReference>
<name>A0AAW9HL97_9ACTO</name>
<keyword evidence="2" id="KW-0547">Nucleotide-binding</keyword>
<dbReference type="PANTHER" id="PTHR13504">
    <property type="entry name" value="FIDO DOMAIN-CONTAINING PROTEIN DDB_G0283145"/>
    <property type="match status" value="1"/>
</dbReference>
<dbReference type="InterPro" id="IPR003812">
    <property type="entry name" value="Fido"/>
</dbReference>
<proteinExistence type="predicted"/>
<feature type="active site" evidence="1">
    <location>
        <position position="231"/>
    </location>
</feature>
<dbReference type="RefSeq" id="WP_234984444.1">
    <property type="nucleotide sequence ID" value="NZ_CAUPFC010000010.1"/>
</dbReference>
<dbReference type="Pfam" id="PF02661">
    <property type="entry name" value="Fic"/>
    <property type="match status" value="1"/>
</dbReference>
<keyword evidence="6" id="KW-1185">Reference proteome</keyword>
<evidence type="ECO:0000313" key="5">
    <source>
        <dbReference type="EMBL" id="MDY5146925.1"/>
    </source>
</evidence>
<sequence length="396" mass="43503">MRLEDFTAPQMGSLVDIAGSDPILGSWEHKAFVPAVLPSEMPELSGRTVVQVANARSSLAALDAVALQLPNPALFRSSALRREAQSTSALEGTYAPLERVMTTDVDSPEDETMREIVNYLDMSYAAFEWLSYGREISVGMLTALQGELVKGTRLAGQSGRLRERQVVIGKRSSAKANEPAILSSRFVPAPPGDLLISGVERLVEWIGQDHSERIDPVVAAAMSHYQFETLHPFMDGNGRLGRLLIVLHLMSQGVLSEPMLSVSPWFEARRAEYYDRLLAVSTAGNWDEYVEFFARGIGQSASQALRQVQELMRVRNVLKGKVRDSGLRSEAGLRVVDLAIAKITFTTKALAEELDLSVARAGELIRQLENLEILAAVNESARPKVYFAPAIVRVLV</sequence>
<dbReference type="PANTHER" id="PTHR13504:SF38">
    <property type="entry name" value="FIDO DOMAIN-CONTAINING PROTEIN"/>
    <property type="match status" value="1"/>
</dbReference>
<reference evidence="4 6" key="1">
    <citation type="submission" date="2023-10" db="EMBL/GenBank/DDBJ databases">
        <title>Whole Genome based description of the genera Actinobaculum and Actinotignum reveals a complex phylogenetic relationship within the species included in the genus Actinotignum.</title>
        <authorList>
            <person name="Jensen C.S."/>
            <person name="Dargis R."/>
            <person name="Kemp M."/>
            <person name="Christensen J.J."/>
        </authorList>
    </citation>
    <scope>NUCLEOTIDE SEQUENCE</scope>
    <source>
        <strain evidence="5 6">SLA_B089</strain>
        <strain evidence="4">SLA_B245</strain>
    </source>
</reference>
<dbReference type="Gene3D" id="1.10.3290.10">
    <property type="entry name" value="Fido-like domain"/>
    <property type="match status" value="1"/>
</dbReference>
<evidence type="ECO:0000313" key="7">
    <source>
        <dbReference type="Proteomes" id="UP001288320"/>
    </source>
</evidence>
<feature type="domain" description="Fido" evidence="3">
    <location>
        <begin position="136"/>
        <end position="295"/>
    </location>
</feature>
<dbReference type="EMBL" id="JAWNFV010000020">
    <property type="protein sequence ID" value="MDY5141321.1"/>
    <property type="molecule type" value="Genomic_DNA"/>
</dbReference>
<dbReference type="EMBL" id="JAWNFY010000023">
    <property type="protein sequence ID" value="MDY5146925.1"/>
    <property type="molecule type" value="Genomic_DNA"/>
</dbReference>
<evidence type="ECO:0000259" key="3">
    <source>
        <dbReference type="PROSITE" id="PS51459"/>
    </source>
</evidence>
<dbReference type="Proteomes" id="UP001288320">
    <property type="component" value="Unassembled WGS sequence"/>
</dbReference>
<dbReference type="GO" id="GO:0005524">
    <property type="term" value="F:ATP binding"/>
    <property type="evidence" value="ECO:0007669"/>
    <property type="project" value="UniProtKB-KW"/>
</dbReference>
<dbReference type="PROSITE" id="PS51459">
    <property type="entry name" value="FIDO"/>
    <property type="match status" value="1"/>
</dbReference>
<feature type="binding site" evidence="2">
    <location>
        <begin position="235"/>
        <end position="242"/>
    </location>
    <ligand>
        <name>ATP</name>
        <dbReference type="ChEBI" id="CHEBI:30616"/>
    </ligand>
</feature>
<organism evidence="4 7">
    <name type="scientific">Actinotignum timonense</name>
    <dbReference type="NCBI Taxonomy" id="1870995"/>
    <lineage>
        <taxon>Bacteria</taxon>
        <taxon>Bacillati</taxon>
        <taxon>Actinomycetota</taxon>
        <taxon>Actinomycetes</taxon>
        <taxon>Actinomycetales</taxon>
        <taxon>Actinomycetaceae</taxon>
        <taxon>Actinotignum</taxon>
    </lineage>
</organism>
<feature type="binding site" evidence="2">
    <location>
        <begin position="273"/>
        <end position="274"/>
    </location>
    <ligand>
        <name>ATP</name>
        <dbReference type="ChEBI" id="CHEBI:30616"/>
    </ligand>
</feature>
<dbReference type="Pfam" id="PF13784">
    <property type="entry name" value="Fic_N"/>
    <property type="match status" value="1"/>
</dbReference>
<evidence type="ECO:0000313" key="6">
    <source>
        <dbReference type="Proteomes" id="UP001284901"/>
    </source>
</evidence>
<accession>A0AAW9HL97</accession>
<dbReference type="GeneID" id="92813141"/>
<evidence type="ECO:0000256" key="2">
    <source>
        <dbReference type="PIRSR" id="PIRSR640198-2"/>
    </source>
</evidence>
<comment type="caution">
    <text evidence="4">The sequence shown here is derived from an EMBL/GenBank/DDBJ whole genome shotgun (WGS) entry which is preliminary data.</text>
</comment>